<protein>
    <submittedName>
        <fullName evidence="2">Uncharacterized protein</fullName>
    </submittedName>
</protein>
<evidence type="ECO:0000313" key="2">
    <source>
        <dbReference type="EMBL" id="HJG85866.1"/>
    </source>
</evidence>
<keyword evidence="1" id="KW-1133">Transmembrane helix</keyword>
<accession>A0A921SRU7</accession>
<name>A0A921SRU7_9FIRM</name>
<dbReference type="RefSeq" id="WP_295369565.1">
    <property type="nucleotide sequence ID" value="NZ_DYUC01000020.1"/>
</dbReference>
<dbReference type="EMBL" id="DYUC01000020">
    <property type="protein sequence ID" value="HJG85866.1"/>
    <property type="molecule type" value="Genomic_DNA"/>
</dbReference>
<reference evidence="2" key="2">
    <citation type="submission" date="2021-09" db="EMBL/GenBank/DDBJ databases">
        <authorList>
            <person name="Gilroy R."/>
        </authorList>
    </citation>
    <scope>NUCLEOTIDE SEQUENCE</scope>
    <source>
        <strain evidence="2">CHK179-5677</strain>
    </source>
</reference>
<organism evidence="2 3">
    <name type="scientific">Pseudoflavonifractor capillosus</name>
    <dbReference type="NCBI Taxonomy" id="106588"/>
    <lineage>
        <taxon>Bacteria</taxon>
        <taxon>Bacillati</taxon>
        <taxon>Bacillota</taxon>
        <taxon>Clostridia</taxon>
        <taxon>Eubacteriales</taxon>
        <taxon>Oscillospiraceae</taxon>
        <taxon>Pseudoflavonifractor</taxon>
    </lineage>
</organism>
<evidence type="ECO:0000313" key="3">
    <source>
        <dbReference type="Proteomes" id="UP000760668"/>
    </source>
</evidence>
<dbReference type="AlphaFoldDB" id="A0A921SRU7"/>
<keyword evidence="1" id="KW-0812">Transmembrane</keyword>
<sequence>MGFSLADNLESIDCEKYLYAITGKKISQLTSDQVALLGMTTGAGVIVISAAAFAGGYTLATSGKIATVAKSLAVKGGEIVKVIFSSAGAAASEITKWSNTFGNIMEPVTSMFE</sequence>
<keyword evidence="1" id="KW-0472">Membrane</keyword>
<feature type="transmembrane region" description="Helical" evidence="1">
    <location>
        <begin position="34"/>
        <end position="60"/>
    </location>
</feature>
<reference evidence="2" key="1">
    <citation type="journal article" date="2021" name="PeerJ">
        <title>Extensive microbial diversity within the chicken gut microbiome revealed by metagenomics and culture.</title>
        <authorList>
            <person name="Gilroy R."/>
            <person name="Ravi A."/>
            <person name="Getino M."/>
            <person name="Pursley I."/>
            <person name="Horton D.L."/>
            <person name="Alikhan N.F."/>
            <person name="Baker D."/>
            <person name="Gharbi K."/>
            <person name="Hall N."/>
            <person name="Watson M."/>
            <person name="Adriaenssens E.M."/>
            <person name="Foster-Nyarko E."/>
            <person name="Jarju S."/>
            <person name="Secka A."/>
            <person name="Antonio M."/>
            <person name="Oren A."/>
            <person name="Chaudhuri R.R."/>
            <person name="La Ragione R."/>
            <person name="Hildebrand F."/>
            <person name="Pallen M.J."/>
        </authorList>
    </citation>
    <scope>NUCLEOTIDE SEQUENCE</scope>
    <source>
        <strain evidence="2">CHK179-5677</strain>
    </source>
</reference>
<dbReference type="Proteomes" id="UP000760668">
    <property type="component" value="Unassembled WGS sequence"/>
</dbReference>
<comment type="caution">
    <text evidence="2">The sequence shown here is derived from an EMBL/GenBank/DDBJ whole genome shotgun (WGS) entry which is preliminary data.</text>
</comment>
<proteinExistence type="predicted"/>
<gene>
    <name evidence="2" type="ORF">K8V01_02380</name>
</gene>
<evidence type="ECO:0000256" key="1">
    <source>
        <dbReference type="SAM" id="Phobius"/>
    </source>
</evidence>